<organism evidence="2 3">
    <name type="scientific">Rhamnella rubrinervis</name>
    <dbReference type="NCBI Taxonomy" id="2594499"/>
    <lineage>
        <taxon>Eukaryota</taxon>
        <taxon>Viridiplantae</taxon>
        <taxon>Streptophyta</taxon>
        <taxon>Embryophyta</taxon>
        <taxon>Tracheophyta</taxon>
        <taxon>Spermatophyta</taxon>
        <taxon>Magnoliopsida</taxon>
        <taxon>eudicotyledons</taxon>
        <taxon>Gunneridae</taxon>
        <taxon>Pentapetalae</taxon>
        <taxon>rosids</taxon>
        <taxon>fabids</taxon>
        <taxon>Rosales</taxon>
        <taxon>Rhamnaceae</taxon>
        <taxon>rhamnoid group</taxon>
        <taxon>Rhamneae</taxon>
        <taxon>Rhamnella</taxon>
    </lineage>
</organism>
<evidence type="ECO:0000256" key="1">
    <source>
        <dbReference type="SAM" id="MobiDB-lite"/>
    </source>
</evidence>
<feature type="compositionally biased region" description="Polar residues" evidence="1">
    <location>
        <begin position="133"/>
        <end position="147"/>
    </location>
</feature>
<dbReference type="AlphaFoldDB" id="A0A8K0H472"/>
<proteinExistence type="predicted"/>
<accession>A0A8K0H472</accession>
<dbReference type="EMBL" id="VOIH02000006">
    <property type="protein sequence ID" value="KAF3445289.1"/>
    <property type="molecule type" value="Genomic_DNA"/>
</dbReference>
<evidence type="ECO:0000313" key="3">
    <source>
        <dbReference type="Proteomes" id="UP000796880"/>
    </source>
</evidence>
<comment type="caution">
    <text evidence="2">The sequence shown here is derived from an EMBL/GenBank/DDBJ whole genome shotgun (WGS) entry which is preliminary data.</text>
</comment>
<dbReference type="InterPro" id="IPR025322">
    <property type="entry name" value="PADRE_dom"/>
</dbReference>
<feature type="compositionally biased region" description="Basic and acidic residues" evidence="1">
    <location>
        <begin position="110"/>
        <end position="131"/>
    </location>
</feature>
<protein>
    <submittedName>
        <fullName evidence="2">Uncharacterized protein</fullName>
    </submittedName>
</protein>
<reference evidence="2" key="1">
    <citation type="submission" date="2020-03" db="EMBL/GenBank/DDBJ databases">
        <title>A high-quality chromosome-level genome assembly of a woody plant with both climbing and erect habits, Rhamnella rubrinervis.</title>
        <authorList>
            <person name="Lu Z."/>
            <person name="Yang Y."/>
            <person name="Zhu X."/>
            <person name="Sun Y."/>
        </authorList>
    </citation>
    <scope>NUCLEOTIDE SEQUENCE</scope>
    <source>
        <strain evidence="2">BYM</strain>
        <tissue evidence="2">Leaf</tissue>
    </source>
</reference>
<evidence type="ECO:0000313" key="2">
    <source>
        <dbReference type="EMBL" id="KAF3445289.1"/>
    </source>
</evidence>
<feature type="region of interest" description="Disordered" evidence="1">
    <location>
        <begin position="105"/>
        <end position="147"/>
    </location>
</feature>
<feature type="region of interest" description="Disordered" evidence="1">
    <location>
        <begin position="165"/>
        <end position="208"/>
    </location>
</feature>
<gene>
    <name evidence="2" type="ORF">FNV43_RR14984</name>
</gene>
<keyword evidence="3" id="KW-1185">Reference proteome</keyword>
<dbReference type="OrthoDB" id="1923394at2759"/>
<dbReference type="PANTHER" id="PTHR33052">
    <property type="entry name" value="DUF4228 DOMAIN PROTEIN-RELATED"/>
    <property type="match status" value="1"/>
</dbReference>
<dbReference type="Pfam" id="PF14009">
    <property type="entry name" value="PADRE"/>
    <property type="match status" value="1"/>
</dbReference>
<dbReference type="Proteomes" id="UP000796880">
    <property type="component" value="Unassembled WGS sequence"/>
</dbReference>
<sequence length="208" mass="23905">MLNRLLKVRKLKPLSFIVPSLKPSSMALPEETMPALKIVHAGGFVESYYTAVSAAKVMEKYPSFLLTKPEVFRRPWDSVVRPDEILTPGEKYFVVPCRTVKKLRRRIQKPNKEESKTSKDFSKRNEVEPSETRGPSNNASWTVSRMRNASKKRVRFAGIGVKHKIDRMDVSRKSSNPDQSHGGRRRVRNHVTWHPTLTSITESRDTNF</sequence>
<feature type="compositionally biased region" description="Basic residues" evidence="1">
    <location>
        <begin position="182"/>
        <end position="191"/>
    </location>
</feature>
<name>A0A8K0H472_9ROSA</name>